<feature type="non-terminal residue" evidence="1">
    <location>
        <position position="118"/>
    </location>
</feature>
<protein>
    <submittedName>
        <fullName evidence="1">Uncharacterized protein</fullName>
    </submittedName>
</protein>
<comment type="caution">
    <text evidence="1">The sequence shown here is derived from an EMBL/GenBank/DDBJ whole genome shotgun (WGS) entry which is preliminary data.</text>
</comment>
<gene>
    <name evidence="1" type="ORF">PLOB_00013302</name>
</gene>
<organism evidence="1 2">
    <name type="scientific">Porites lobata</name>
    <dbReference type="NCBI Taxonomy" id="104759"/>
    <lineage>
        <taxon>Eukaryota</taxon>
        <taxon>Metazoa</taxon>
        <taxon>Cnidaria</taxon>
        <taxon>Anthozoa</taxon>
        <taxon>Hexacorallia</taxon>
        <taxon>Scleractinia</taxon>
        <taxon>Fungiina</taxon>
        <taxon>Poritidae</taxon>
        <taxon>Porites</taxon>
    </lineage>
</organism>
<proteinExistence type="predicted"/>
<sequence length="118" mass="12847">MATPEQIEVDNVVDIINCAALYYEKGASGNAFLRKEKFRAPVSRQVKTLKALKETVSQFGGIRDVAKNIGLGNQITVKVARLDKSDSKSAQCFAINTDGQVTLELPSIRAGTDMLQCK</sequence>
<accession>A0ABN8R263</accession>
<evidence type="ECO:0000313" key="2">
    <source>
        <dbReference type="Proteomes" id="UP001159405"/>
    </source>
</evidence>
<dbReference type="EMBL" id="CALNXK010000176">
    <property type="protein sequence ID" value="CAH3172871.1"/>
    <property type="molecule type" value="Genomic_DNA"/>
</dbReference>
<dbReference type="Proteomes" id="UP001159405">
    <property type="component" value="Unassembled WGS sequence"/>
</dbReference>
<evidence type="ECO:0000313" key="1">
    <source>
        <dbReference type="EMBL" id="CAH3172871.1"/>
    </source>
</evidence>
<keyword evidence="2" id="KW-1185">Reference proteome</keyword>
<name>A0ABN8R263_9CNID</name>
<reference evidence="1 2" key="1">
    <citation type="submission" date="2022-05" db="EMBL/GenBank/DDBJ databases">
        <authorList>
            <consortium name="Genoscope - CEA"/>
            <person name="William W."/>
        </authorList>
    </citation>
    <scope>NUCLEOTIDE SEQUENCE [LARGE SCALE GENOMIC DNA]</scope>
</reference>